<dbReference type="InterPro" id="IPR038614">
    <property type="entry name" value="GK_N_sf"/>
</dbReference>
<organism evidence="3 4">
    <name type="scientific">Mesorhizobium album</name>
    <dbReference type="NCBI Taxonomy" id="3072314"/>
    <lineage>
        <taxon>Bacteria</taxon>
        <taxon>Pseudomonadati</taxon>
        <taxon>Pseudomonadota</taxon>
        <taxon>Alphaproteobacteria</taxon>
        <taxon>Hyphomicrobiales</taxon>
        <taxon>Phyllobacteriaceae</taxon>
        <taxon>Mesorhizobium</taxon>
    </lineage>
</organism>
<reference evidence="3 4" key="1">
    <citation type="submission" date="2023-08" db="EMBL/GenBank/DDBJ databases">
        <title>Implementing the SeqCode for naming new Mesorhizobium species isolated from Vachellia karroo root nodules.</title>
        <authorList>
            <person name="Van Lill M."/>
        </authorList>
    </citation>
    <scope>NUCLEOTIDE SEQUENCE [LARGE SCALE GENOMIC DNA]</scope>
    <source>
        <strain evidence="3 4">VK24D</strain>
    </source>
</reference>
<evidence type="ECO:0000259" key="2">
    <source>
        <dbReference type="Pfam" id="PF13660"/>
    </source>
</evidence>
<dbReference type="InterPro" id="IPR007835">
    <property type="entry name" value="MOFRL"/>
</dbReference>
<dbReference type="Gene3D" id="3.40.50.10180">
    <property type="entry name" value="Glycerate kinase, MOFRL-like N-terminal domain"/>
    <property type="match status" value="1"/>
</dbReference>
<sequence length="434" mass="45380">MSLDCSASCWGELRTHAFDLFRQAIAASNPEAAVASALKARESDIAGARGIVLIALGKAACLMAGAALRFVGDKLRRACVVTNRENVLDIEGIEIIVGGHPLPDEGSLRGGRAIEEAARSASPEDLVLLLISGGGSALVCAPAPGISLADKVALNEALVRCGADISEINAVRQIFSRLKGGRLAELTSGVRTLSLILSDVPGDDVAAIASGPTAKPATGVSDAVIVLRRHNLLQSLPRSLRRRLDFLGAGEDRACTSFDHVENVVIGSNAISLQRMMDSAKEHYCTVIKAADWLSGDVAEAALALHHLALSTARQEGPVAIVAGGETTVRVRGSGRGGRNQELALRFALLNERQPIWRPWAFLSGGTDGRDGPTDAAGALVDPGSTGRMRRHGCKPEAHLNNNDSYPALTASGDLLLTGPTGTNVADLQILLMQ</sequence>
<accession>A0ABU4Y950</accession>
<protein>
    <submittedName>
        <fullName evidence="3">DUF4147 domain-containing protein</fullName>
    </submittedName>
</protein>
<evidence type="ECO:0000313" key="4">
    <source>
        <dbReference type="Proteomes" id="UP001287059"/>
    </source>
</evidence>
<dbReference type="SUPFAM" id="SSF82544">
    <property type="entry name" value="GckA/TtuD-like"/>
    <property type="match status" value="1"/>
</dbReference>
<dbReference type="PANTHER" id="PTHR12227:SF0">
    <property type="entry name" value="GLYCERATE KINASE"/>
    <property type="match status" value="1"/>
</dbReference>
<evidence type="ECO:0000259" key="1">
    <source>
        <dbReference type="Pfam" id="PF05161"/>
    </source>
</evidence>
<dbReference type="Pfam" id="PF13660">
    <property type="entry name" value="DUF4147"/>
    <property type="match status" value="1"/>
</dbReference>
<dbReference type="PANTHER" id="PTHR12227">
    <property type="entry name" value="GLYCERATE KINASE"/>
    <property type="match status" value="1"/>
</dbReference>
<dbReference type="Pfam" id="PF05161">
    <property type="entry name" value="MOFRL"/>
    <property type="match status" value="1"/>
</dbReference>
<dbReference type="InterPro" id="IPR037035">
    <property type="entry name" value="GK-like_C_sf"/>
</dbReference>
<name>A0ABU4Y950_9HYPH</name>
<feature type="domain" description="MOFRL" evidence="1">
    <location>
        <begin position="320"/>
        <end position="427"/>
    </location>
</feature>
<dbReference type="EMBL" id="JAVIIW010000096">
    <property type="protein sequence ID" value="MDX8483451.1"/>
    <property type="molecule type" value="Genomic_DNA"/>
</dbReference>
<dbReference type="InterPro" id="IPR025286">
    <property type="entry name" value="MOFRL_assoc_dom"/>
</dbReference>
<comment type="caution">
    <text evidence="3">The sequence shown here is derived from an EMBL/GenBank/DDBJ whole genome shotgun (WGS) entry which is preliminary data.</text>
</comment>
<evidence type="ECO:0000313" key="3">
    <source>
        <dbReference type="EMBL" id="MDX8483451.1"/>
    </source>
</evidence>
<dbReference type="Gene3D" id="3.40.1480.10">
    <property type="entry name" value="MOFRL domain"/>
    <property type="match status" value="1"/>
</dbReference>
<keyword evidence="4" id="KW-1185">Reference proteome</keyword>
<dbReference type="RefSeq" id="WP_320291531.1">
    <property type="nucleotide sequence ID" value="NZ_JAVIIW010000096.1"/>
</dbReference>
<feature type="domain" description="MOFRL-associated" evidence="2">
    <location>
        <begin position="18"/>
        <end position="244"/>
    </location>
</feature>
<dbReference type="InterPro" id="IPR039760">
    <property type="entry name" value="MOFRL_protein"/>
</dbReference>
<dbReference type="Proteomes" id="UP001287059">
    <property type="component" value="Unassembled WGS sequence"/>
</dbReference>
<gene>
    <name evidence="3" type="ORF">RFN28_34220</name>
</gene>
<proteinExistence type="predicted"/>